<dbReference type="PANTHER" id="PTHR33048:SF47">
    <property type="entry name" value="INTEGRAL MEMBRANE PROTEIN-RELATED"/>
    <property type="match status" value="1"/>
</dbReference>
<evidence type="ECO:0000256" key="5">
    <source>
        <dbReference type="ARBA" id="ARBA00038359"/>
    </source>
</evidence>
<proteinExistence type="inferred from homology"/>
<dbReference type="InterPro" id="IPR049326">
    <property type="entry name" value="Rhodopsin_dom_fungi"/>
</dbReference>
<feature type="compositionally biased region" description="Basic and acidic residues" evidence="6">
    <location>
        <begin position="349"/>
        <end position="358"/>
    </location>
</feature>
<dbReference type="Proteomes" id="UP001303473">
    <property type="component" value="Unassembled WGS sequence"/>
</dbReference>
<keyword evidence="2 7" id="KW-0812">Transmembrane</keyword>
<keyword evidence="3 7" id="KW-1133">Transmembrane helix</keyword>
<sequence length="370" mass="40817">MGAATIFDIPAMQPPPGLQSNFDNHPASLFPVILGVGVSTMVLMTIAVGIRIYTKSMILKDMRREEYFAIVATAGIILWDSIFIHVSLRGFSRHLWDIRAVDIPYLAYMSYLAEISNAPTMFAAKCSILFQLRTIFCTGQSRDSVFWIINALLALNAGYYTSAIFTFVFQCTPREKAWNPLMEGYCINVAAATVVSGAVNLFLDIGILFTPLWAIWHLQLPLKRKLGISAVFGVGILTCAIAAVGVAFRIPLLTDPDLTWWISKVGIWTMMEYFGTILVGCMPSFPRFFYSLRGTDSPGSAACSTTHPSSRSTGYHTRKMSKPNTLAGTRASEESFPTFPAAATWIELEDGRERRGPDEDGNWSPLSSAT</sequence>
<keyword evidence="4 7" id="KW-0472">Membrane</keyword>
<evidence type="ECO:0000313" key="9">
    <source>
        <dbReference type="EMBL" id="KAK3934188.1"/>
    </source>
</evidence>
<evidence type="ECO:0000256" key="3">
    <source>
        <dbReference type="ARBA" id="ARBA00022989"/>
    </source>
</evidence>
<comment type="subcellular location">
    <subcellularLocation>
        <location evidence="1">Membrane</location>
        <topology evidence="1">Multi-pass membrane protein</topology>
    </subcellularLocation>
</comment>
<feature type="domain" description="Rhodopsin" evidence="8">
    <location>
        <begin position="50"/>
        <end position="285"/>
    </location>
</feature>
<feature type="transmembrane region" description="Helical" evidence="7">
    <location>
        <begin position="66"/>
        <end position="85"/>
    </location>
</feature>
<protein>
    <recommendedName>
        <fullName evidence="8">Rhodopsin domain-containing protein</fullName>
    </recommendedName>
</protein>
<dbReference type="InterPro" id="IPR052337">
    <property type="entry name" value="SAT4-like"/>
</dbReference>
<feature type="transmembrane region" description="Helical" evidence="7">
    <location>
        <begin position="270"/>
        <end position="290"/>
    </location>
</feature>
<dbReference type="AlphaFoldDB" id="A0AAN6RZ60"/>
<feature type="transmembrane region" description="Helical" evidence="7">
    <location>
        <begin position="29"/>
        <end position="54"/>
    </location>
</feature>
<keyword evidence="10" id="KW-1185">Reference proteome</keyword>
<accession>A0AAN6RZ60</accession>
<evidence type="ECO:0000259" key="8">
    <source>
        <dbReference type="Pfam" id="PF20684"/>
    </source>
</evidence>
<comment type="similarity">
    <text evidence="5">Belongs to the SAT4 family.</text>
</comment>
<evidence type="ECO:0000256" key="4">
    <source>
        <dbReference type="ARBA" id="ARBA00023136"/>
    </source>
</evidence>
<organism evidence="9 10">
    <name type="scientific">Diplogelasinospora grovesii</name>
    <dbReference type="NCBI Taxonomy" id="303347"/>
    <lineage>
        <taxon>Eukaryota</taxon>
        <taxon>Fungi</taxon>
        <taxon>Dikarya</taxon>
        <taxon>Ascomycota</taxon>
        <taxon>Pezizomycotina</taxon>
        <taxon>Sordariomycetes</taxon>
        <taxon>Sordariomycetidae</taxon>
        <taxon>Sordariales</taxon>
        <taxon>Diplogelasinosporaceae</taxon>
        <taxon>Diplogelasinospora</taxon>
    </lineage>
</organism>
<evidence type="ECO:0000256" key="7">
    <source>
        <dbReference type="SAM" id="Phobius"/>
    </source>
</evidence>
<evidence type="ECO:0000313" key="10">
    <source>
        <dbReference type="Proteomes" id="UP001303473"/>
    </source>
</evidence>
<evidence type="ECO:0000256" key="1">
    <source>
        <dbReference type="ARBA" id="ARBA00004141"/>
    </source>
</evidence>
<evidence type="ECO:0000256" key="6">
    <source>
        <dbReference type="SAM" id="MobiDB-lite"/>
    </source>
</evidence>
<feature type="transmembrane region" description="Helical" evidence="7">
    <location>
        <begin position="189"/>
        <end position="214"/>
    </location>
</feature>
<reference evidence="10" key="1">
    <citation type="journal article" date="2023" name="Mol. Phylogenet. Evol.">
        <title>Genome-scale phylogeny and comparative genomics of the fungal order Sordariales.</title>
        <authorList>
            <person name="Hensen N."/>
            <person name="Bonometti L."/>
            <person name="Westerberg I."/>
            <person name="Brannstrom I.O."/>
            <person name="Guillou S."/>
            <person name="Cros-Aarteil S."/>
            <person name="Calhoun S."/>
            <person name="Haridas S."/>
            <person name="Kuo A."/>
            <person name="Mondo S."/>
            <person name="Pangilinan J."/>
            <person name="Riley R."/>
            <person name="LaButti K."/>
            <person name="Andreopoulos B."/>
            <person name="Lipzen A."/>
            <person name="Chen C."/>
            <person name="Yan M."/>
            <person name="Daum C."/>
            <person name="Ng V."/>
            <person name="Clum A."/>
            <person name="Steindorff A."/>
            <person name="Ohm R.A."/>
            <person name="Martin F."/>
            <person name="Silar P."/>
            <person name="Natvig D.O."/>
            <person name="Lalanne C."/>
            <person name="Gautier V."/>
            <person name="Ament-Velasquez S.L."/>
            <person name="Kruys A."/>
            <person name="Hutchinson M.I."/>
            <person name="Powell A.J."/>
            <person name="Barry K."/>
            <person name="Miller A.N."/>
            <person name="Grigoriev I.V."/>
            <person name="Debuchy R."/>
            <person name="Gladieux P."/>
            <person name="Hiltunen Thoren M."/>
            <person name="Johannesson H."/>
        </authorList>
    </citation>
    <scope>NUCLEOTIDE SEQUENCE [LARGE SCALE GENOMIC DNA]</scope>
    <source>
        <strain evidence="10">CBS 340.73</strain>
    </source>
</reference>
<gene>
    <name evidence="9" type="ORF">QBC46DRAFT_400496</name>
</gene>
<feature type="transmembrane region" description="Helical" evidence="7">
    <location>
        <begin position="145"/>
        <end position="169"/>
    </location>
</feature>
<dbReference type="PANTHER" id="PTHR33048">
    <property type="entry name" value="PTH11-LIKE INTEGRAL MEMBRANE PROTEIN (AFU_ORTHOLOGUE AFUA_5G11245)"/>
    <property type="match status" value="1"/>
</dbReference>
<feature type="compositionally biased region" description="Polar residues" evidence="6">
    <location>
        <begin position="302"/>
        <end position="315"/>
    </location>
</feature>
<dbReference type="Pfam" id="PF20684">
    <property type="entry name" value="Fung_rhodopsin"/>
    <property type="match status" value="1"/>
</dbReference>
<feature type="region of interest" description="Disordered" evidence="6">
    <location>
        <begin position="347"/>
        <end position="370"/>
    </location>
</feature>
<evidence type="ECO:0000256" key="2">
    <source>
        <dbReference type="ARBA" id="ARBA00022692"/>
    </source>
</evidence>
<dbReference type="EMBL" id="MU854019">
    <property type="protein sequence ID" value="KAK3934188.1"/>
    <property type="molecule type" value="Genomic_DNA"/>
</dbReference>
<feature type="transmembrane region" description="Helical" evidence="7">
    <location>
        <begin position="226"/>
        <end position="250"/>
    </location>
</feature>
<comment type="caution">
    <text evidence="9">The sequence shown here is derived from an EMBL/GenBank/DDBJ whole genome shotgun (WGS) entry which is preliminary data.</text>
</comment>
<dbReference type="GO" id="GO:0016020">
    <property type="term" value="C:membrane"/>
    <property type="evidence" value="ECO:0007669"/>
    <property type="project" value="UniProtKB-SubCell"/>
</dbReference>
<name>A0AAN6RZ60_9PEZI</name>
<feature type="region of interest" description="Disordered" evidence="6">
    <location>
        <begin position="300"/>
        <end position="334"/>
    </location>
</feature>